<accession>A0A5S9X986</accession>
<evidence type="ECO:0000259" key="2">
    <source>
        <dbReference type="Pfam" id="PF12146"/>
    </source>
</evidence>
<dbReference type="PANTHER" id="PTHR12277">
    <property type="entry name" value="ALPHA/BETA HYDROLASE DOMAIN-CONTAINING PROTEIN"/>
    <property type="match status" value="1"/>
</dbReference>
<name>A0A5S9X986_ARATH</name>
<feature type="compositionally biased region" description="Basic and acidic residues" evidence="1">
    <location>
        <begin position="273"/>
        <end position="305"/>
    </location>
</feature>
<dbReference type="ExpressionAtlas" id="A0A5S9X986">
    <property type="expression patterns" value="baseline and differential"/>
</dbReference>
<dbReference type="AlphaFoldDB" id="A0A5S9X986"/>
<feature type="domain" description="Serine aminopeptidase S33" evidence="2">
    <location>
        <begin position="70"/>
        <end position="174"/>
    </location>
</feature>
<feature type="region of interest" description="Disordered" evidence="1">
    <location>
        <begin position="269"/>
        <end position="361"/>
    </location>
</feature>
<gene>
    <name evidence="4" type="ORF">AN1_LOCUS11432</name>
    <name evidence="3" type="ORF">C24_LOCUS11271</name>
</gene>
<dbReference type="EMBL" id="CACSHJ010000089">
    <property type="protein sequence ID" value="CAA0381014.1"/>
    <property type="molecule type" value="Genomic_DNA"/>
</dbReference>
<dbReference type="Proteomes" id="UP000426265">
    <property type="component" value="Unassembled WGS sequence"/>
</dbReference>
<dbReference type="Proteomes" id="UP000434276">
    <property type="component" value="Unassembled WGS sequence"/>
</dbReference>
<dbReference type="OrthoDB" id="446723at2759"/>
<evidence type="ECO:0000313" key="5">
    <source>
        <dbReference type="Proteomes" id="UP000426265"/>
    </source>
</evidence>
<dbReference type="Pfam" id="PF12146">
    <property type="entry name" value="Hydrolase_4"/>
    <property type="match status" value="1"/>
</dbReference>
<sequence length="361" mass="41257">MGGVTSSVAAKFAFFPPSPPSYKVVTDELTGLLLLSPFPHRENVEIVKLRTRRGTEIVGMYVRHPMATSTLLYSHGNAADLGQMYELFIELSIHLKVNLMGYDYSGYGQSTGKPSEHNTYADIEAVYKCLEETFGSKQEDVILYGQSVGSGPTLDLASRLPQLRAVVLHSPILSGLRVMYSVKKTYWFDIYKNIDKIPYVDCPVLIIHGTSDEVVDCSHGKQLWELCKDKYEPLWVKGGNHCDLEHYPEYIRHLKKFIATVERLPCPRMSSDQSERVRDAPPRRSMDRRVKPRQSTERREKEKPPKSQSKKSSSSSKLKISFDQLDRSRRSVDCHEKTRKSVDQIERGRKSVDRLDRVRSE</sequence>
<evidence type="ECO:0000313" key="4">
    <source>
        <dbReference type="EMBL" id="VYS55978.1"/>
    </source>
</evidence>
<evidence type="ECO:0000313" key="3">
    <source>
        <dbReference type="EMBL" id="CAA0381014.1"/>
    </source>
</evidence>
<proteinExistence type="predicted"/>
<reference evidence="3 6" key="1">
    <citation type="submission" date="2019-12" db="EMBL/GenBank/DDBJ databases">
        <authorList>
            <person name="Jiao W.-B."/>
            <person name="Schneeberger K."/>
        </authorList>
    </citation>
    <scope>NUCLEOTIDE SEQUENCE [LARGE SCALE GENOMIC DNA]</scope>
    <source>
        <strain evidence="5">cv. An-1</strain>
        <strain evidence="6">cv. C24</strain>
    </source>
</reference>
<feature type="compositionally biased region" description="Basic and acidic residues" evidence="1">
    <location>
        <begin position="324"/>
        <end position="361"/>
    </location>
</feature>
<dbReference type="SUPFAM" id="SSF53474">
    <property type="entry name" value="alpha/beta-Hydrolases"/>
    <property type="match status" value="1"/>
</dbReference>
<dbReference type="InterPro" id="IPR029058">
    <property type="entry name" value="AB_hydrolase_fold"/>
</dbReference>
<dbReference type="InterPro" id="IPR022742">
    <property type="entry name" value="Hydrolase_4"/>
</dbReference>
<feature type="compositionally biased region" description="Low complexity" evidence="1">
    <location>
        <begin position="306"/>
        <end position="319"/>
    </location>
</feature>
<accession>A0A654F4J9</accession>
<dbReference type="Gene3D" id="3.40.50.1820">
    <property type="entry name" value="alpha/beta hydrolase"/>
    <property type="match status" value="1"/>
</dbReference>
<organism evidence="3 6">
    <name type="scientific">Arabidopsis thaliana</name>
    <name type="common">Mouse-ear cress</name>
    <dbReference type="NCBI Taxonomy" id="3702"/>
    <lineage>
        <taxon>Eukaryota</taxon>
        <taxon>Viridiplantae</taxon>
        <taxon>Streptophyta</taxon>
        <taxon>Embryophyta</taxon>
        <taxon>Tracheophyta</taxon>
        <taxon>Spermatophyta</taxon>
        <taxon>Magnoliopsida</taxon>
        <taxon>eudicotyledons</taxon>
        <taxon>Gunneridae</taxon>
        <taxon>Pentapetalae</taxon>
        <taxon>rosids</taxon>
        <taxon>malvids</taxon>
        <taxon>Brassicales</taxon>
        <taxon>Brassicaceae</taxon>
        <taxon>Camelineae</taxon>
        <taxon>Arabidopsis</taxon>
    </lineage>
</organism>
<dbReference type="PANTHER" id="PTHR12277:SF158">
    <property type="entry name" value="ALPHA_BETA-HYDROLASES SUPERFAMILY PROTEIN"/>
    <property type="match status" value="1"/>
</dbReference>
<evidence type="ECO:0000256" key="1">
    <source>
        <dbReference type="SAM" id="MobiDB-lite"/>
    </source>
</evidence>
<evidence type="ECO:0000313" key="6">
    <source>
        <dbReference type="Proteomes" id="UP000434276"/>
    </source>
</evidence>
<protein>
    <recommendedName>
        <fullName evidence="2">Serine aminopeptidase S33 domain-containing protein</fullName>
    </recommendedName>
</protein>
<dbReference type="EMBL" id="CACRSJ010000106">
    <property type="protein sequence ID" value="VYS55978.1"/>
    <property type="molecule type" value="Genomic_DNA"/>
</dbReference>